<dbReference type="EMBL" id="JACHFK010000024">
    <property type="protein sequence ID" value="MBB5379227.1"/>
    <property type="molecule type" value="Genomic_DNA"/>
</dbReference>
<gene>
    <name evidence="1" type="ORF">HNQ07_004742</name>
</gene>
<name>A0A7W8KJD7_9DEIO</name>
<organism evidence="1 2">
    <name type="scientific">Deinococcus metalli</name>
    <dbReference type="NCBI Taxonomy" id="1141878"/>
    <lineage>
        <taxon>Bacteria</taxon>
        <taxon>Thermotogati</taxon>
        <taxon>Deinococcota</taxon>
        <taxon>Deinococci</taxon>
        <taxon>Deinococcales</taxon>
        <taxon>Deinococcaceae</taxon>
        <taxon>Deinococcus</taxon>
    </lineage>
</organism>
<evidence type="ECO:0000313" key="2">
    <source>
        <dbReference type="Proteomes" id="UP000539473"/>
    </source>
</evidence>
<dbReference type="Proteomes" id="UP000539473">
    <property type="component" value="Unassembled WGS sequence"/>
</dbReference>
<protein>
    <submittedName>
        <fullName evidence="1">Uncharacterized protein</fullName>
    </submittedName>
</protein>
<dbReference type="AlphaFoldDB" id="A0A7W8KJD7"/>
<proteinExistence type="predicted"/>
<reference evidence="1 2" key="1">
    <citation type="submission" date="2020-08" db="EMBL/GenBank/DDBJ databases">
        <title>Genomic Encyclopedia of Type Strains, Phase IV (KMG-IV): sequencing the most valuable type-strain genomes for metagenomic binning, comparative biology and taxonomic classification.</title>
        <authorList>
            <person name="Goeker M."/>
        </authorList>
    </citation>
    <scope>NUCLEOTIDE SEQUENCE [LARGE SCALE GENOMIC DNA]</scope>
    <source>
        <strain evidence="1 2">DSM 27521</strain>
    </source>
</reference>
<comment type="caution">
    <text evidence="1">The sequence shown here is derived from an EMBL/GenBank/DDBJ whole genome shotgun (WGS) entry which is preliminary data.</text>
</comment>
<sequence length="30" mass="3126">MVGHLLYGARQSGLSVGIFSLDPVLNPRGA</sequence>
<accession>A0A7W8KJD7</accession>
<evidence type="ECO:0000313" key="1">
    <source>
        <dbReference type="EMBL" id="MBB5379227.1"/>
    </source>
</evidence>